<dbReference type="SUPFAM" id="SSF54637">
    <property type="entry name" value="Thioesterase/thiol ester dehydrase-isomerase"/>
    <property type="match status" value="1"/>
</dbReference>
<sequence length="138" mass="15194">METFPEACVERTVEWVDTDASGHQHNSAILRWVEAAEAELFRSLELPDYFPSAPRVQQVVNYKAKLWFGQRITATVKVSALGRTSLTLAFEVTSDAGDVAAYGTVTTAYVPQGATSAQPWPEHLVRAVKAERAGRITE</sequence>
<proteinExistence type="predicted"/>
<dbReference type="Gene3D" id="3.10.129.10">
    <property type="entry name" value="Hotdog Thioesterase"/>
    <property type="match status" value="1"/>
</dbReference>
<dbReference type="Pfam" id="PF13279">
    <property type="entry name" value="4HBT_2"/>
    <property type="match status" value="1"/>
</dbReference>
<dbReference type="GO" id="GO:0016787">
    <property type="term" value="F:hydrolase activity"/>
    <property type="evidence" value="ECO:0007669"/>
    <property type="project" value="UniProtKB-KW"/>
</dbReference>
<protein>
    <submittedName>
        <fullName evidence="1">Acyl-CoA thioesterase</fullName>
        <ecNumber evidence="1">3.1.2.-</ecNumber>
    </submittedName>
</protein>
<dbReference type="CDD" id="cd00586">
    <property type="entry name" value="4HBT"/>
    <property type="match status" value="1"/>
</dbReference>
<dbReference type="EMBL" id="CP165735">
    <property type="protein sequence ID" value="XDV71382.1"/>
    <property type="molecule type" value="Genomic_DNA"/>
</dbReference>
<dbReference type="RefSeq" id="WP_369745491.1">
    <property type="nucleotide sequence ID" value="NZ_CP165735.1"/>
</dbReference>
<name>A0AB39YQX6_9MICC</name>
<keyword evidence="1" id="KW-0378">Hydrolase</keyword>
<dbReference type="InterPro" id="IPR029069">
    <property type="entry name" value="HotDog_dom_sf"/>
</dbReference>
<accession>A0AB39YQX6</accession>
<reference evidence="1" key="1">
    <citation type="submission" date="2024-07" db="EMBL/GenBank/DDBJ databases">
        <authorList>
            <person name="Li J."/>
            <person name="Wei H."/>
            <person name="Ma J."/>
        </authorList>
    </citation>
    <scope>NUCLEOTIDE SEQUENCE</scope>
    <source>
        <strain evidence="1">AMU7</strain>
    </source>
</reference>
<evidence type="ECO:0000313" key="1">
    <source>
        <dbReference type="EMBL" id="XDV71382.1"/>
    </source>
</evidence>
<gene>
    <name evidence="1" type="ORF">ABQM86_20880</name>
</gene>
<dbReference type="EC" id="3.1.2.-" evidence="1"/>
<organism evidence="1">
    <name type="scientific">Paenarthrobacter sp. AMU7</name>
    <dbReference type="NCBI Taxonomy" id="3162492"/>
    <lineage>
        <taxon>Bacteria</taxon>
        <taxon>Bacillati</taxon>
        <taxon>Actinomycetota</taxon>
        <taxon>Actinomycetes</taxon>
        <taxon>Micrococcales</taxon>
        <taxon>Micrococcaceae</taxon>
        <taxon>Paenarthrobacter</taxon>
    </lineage>
</organism>
<dbReference type="AlphaFoldDB" id="A0AB39YQX6"/>